<comment type="caution">
    <text evidence="2">The sequence shown here is derived from an EMBL/GenBank/DDBJ whole genome shotgun (WGS) entry which is preliminary data.</text>
</comment>
<dbReference type="Proteomes" id="UP001597568">
    <property type="component" value="Unassembled WGS sequence"/>
</dbReference>
<dbReference type="InterPro" id="IPR010359">
    <property type="entry name" value="IrrE_HExxH"/>
</dbReference>
<dbReference type="EMBL" id="JBHUOR010000138">
    <property type="protein sequence ID" value="MFD2870343.1"/>
    <property type="molecule type" value="Genomic_DNA"/>
</dbReference>
<name>A0ABW5Y4R3_9BACL</name>
<dbReference type="Pfam" id="PF06114">
    <property type="entry name" value="Peptidase_M78"/>
    <property type="match status" value="1"/>
</dbReference>
<evidence type="ECO:0000313" key="3">
    <source>
        <dbReference type="Proteomes" id="UP001597568"/>
    </source>
</evidence>
<evidence type="ECO:0000313" key="2">
    <source>
        <dbReference type="EMBL" id="MFD2870343.1"/>
    </source>
</evidence>
<organism evidence="2 3">
    <name type="scientific">Kurthia populi</name>
    <dbReference type="NCBI Taxonomy" id="1562132"/>
    <lineage>
        <taxon>Bacteria</taxon>
        <taxon>Bacillati</taxon>
        <taxon>Bacillota</taxon>
        <taxon>Bacilli</taxon>
        <taxon>Bacillales</taxon>
        <taxon>Caryophanaceae</taxon>
        <taxon>Kurthia</taxon>
    </lineage>
</organism>
<accession>A0ABW5Y4R3</accession>
<protein>
    <submittedName>
        <fullName evidence="2">ImmA/IrrE family metallo-endopeptidase</fullName>
    </submittedName>
</protein>
<keyword evidence="3" id="KW-1185">Reference proteome</keyword>
<gene>
    <name evidence="2" type="ORF">ACFSY7_17765</name>
</gene>
<feature type="domain" description="IrrE N-terminal-like" evidence="1">
    <location>
        <begin position="39"/>
        <end position="143"/>
    </location>
</feature>
<evidence type="ECO:0000259" key="1">
    <source>
        <dbReference type="Pfam" id="PF06114"/>
    </source>
</evidence>
<sequence length="168" mass="19703">MNHLEDYISNLYQTIGIRIPEELVCENLSSKLNIGLYYWDEKSQAATIHNKSFIFLNLHMLPNFRWQIFCHELCHILFHAGDQMQLPSSFVEYQERKANNFALHAAVPTFMLKEMDLPNDYFAAVRVLQDTFSISLTFACKRLDHYINNHIIPLHKTALDEPKLAHHD</sequence>
<reference evidence="3" key="1">
    <citation type="journal article" date="2019" name="Int. J. Syst. Evol. Microbiol.">
        <title>The Global Catalogue of Microorganisms (GCM) 10K type strain sequencing project: providing services to taxonomists for standard genome sequencing and annotation.</title>
        <authorList>
            <consortium name="The Broad Institute Genomics Platform"/>
            <consortium name="The Broad Institute Genome Sequencing Center for Infectious Disease"/>
            <person name="Wu L."/>
            <person name="Ma J."/>
        </authorList>
    </citation>
    <scope>NUCLEOTIDE SEQUENCE [LARGE SCALE GENOMIC DNA]</scope>
    <source>
        <strain evidence="3">KCTC 33522</strain>
    </source>
</reference>
<proteinExistence type="predicted"/>
<dbReference type="RefSeq" id="WP_380148977.1">
    <property type="nucleotide sequence ID" value="NZ_JBHUOR010000138.1"/>
</dbReference>